<evidence type="ECO:0000313" key="1">
    <source>
        <dbReference type="EMBL" id="KAI3709342.1"/>
    </source>
</evidence>
<sequence>MDLNIHIIHISISRLNTLHLSSSDYISPSSRFTIAICTLASLSYPINRNDRDIKIFGNGDAEDAGGEDEDADTGGGGFRVDSHSSPPSIAPLDAAVNSITHRRSPQCFFCRQHHHPSQRLGFRTRIEFALRRFRFPLNQNPKQMDAIRKKVLHN</sequence>
<comment type="caution">
    <text evidence="1">The sequence shown here is derived from an EMBL/GenBank/DDBJ whole genome shotgun (WGS) entry which is preliminary data.</text>
</comment>
<reference evidence="1 2" key="2">
    <citation type="journal article" date="2022" name="Mol. Ecol. Resour.">
        <title>The genomes of chicory, endive, great burdock and yacon provide insights into Asteraceae paleo-polyploidization history and plant inulin production.</title>
        <authorList>
            <person name="Fan W."/>
            <person name="Wang S."/>
            <person name="Wang H."/>
            <person name="Wang A."/>
            <person name="Jiang F."/>
            <person name="Liu H."/>
            <person name="Zhao H."/>
            <person name="Xu D."/>
            <person name="Zhang Y."/>
        </authorList>
    </citation>
    <scope>NUCLEOTIDE SEQUENCE [LARGE SCALE GENOMIC DNA]</scope>
    <source>
        <strain evidence="2">cv. Punajuju</strain>
        <tissue evidence="1">Leaves</tissue>
    </source>
</reference>
<protein>
    <submittedName>
        <fullName evidence="1">Uncharacterized protein</fullName>
    </submittedName>
</protein>
<dbReference type="EMBL" id="CM042015">
    <property type="protein sequence ID" value="KAI3709342.1"/>
    <property type="molecule type" value="Genomic_DNA"/>
</dbReference>
<accession>A0ACB9AGK7</accession>
<proteinExistence type="predicted"/>
<keyword evidence="2" id="KW-1185">Reference proteome</keyword>
<gene>
    <name evidence="1" type="ORF">L2E82_39102</name>
</gene>
<evidence type="ECO:0000313" key="2">
    <source>
        <dbReference type="Proteomes" id="UP001055811"/>
    </source>
</evidence>
<dbReference type="Proteomes" id="UP001055811">
    <property type="component" value="Linkage Group LG07"/>
</dbReference>
<reference evidence="2" key="1">
    <citation type="journal article" date="2022" name="Mol. Ecol. Resour.">
        <title>The genomes of chicory, endive, great burdock and yacon provide insights into Asteraceae palaeo-polyploidization history and plant inulin production.</title>
        <authorList>
            <person name="Fan W."/>
            <person name="Wang S."/>
            <person name="Wang H."/>
            <person name="Wang A."/>
            <person name="Jiang F."/>
            <person name="Liu H."/>
            <person name="Zhao H."/>
            <person name="Xu D."/>
            <person name="Zhang Y."/>
        </authorList>
    </citation>
    <scope>NUCLEOTIDE SEQUENCE [LARGE SCALE GENOMIC DNA]</scope>
    <source>
        <strain evidence="2">cv. Punajuju</strain>
    </source>
</reference>
<organism evidence="1 2">
    <name type="scientific">Cichorium intybus</name>
    <name type="common">Chicory</name>
    <dbReference type="NCBI Taxonomy" id="13427"/>
    <lineage>
        <taxon>Eukaryota</taxon>
        <taxon>Viridiplantae</taxon>
        <taxon>Streptophyta</taxon>
        <taxon>Embryophyta</taxon>
        <taxon>Tracheophyta</taxon>
        <taxon>Spermatophyta</taxon>
        <taxon>Magnoliopsida</taxon>
        <taxon>eudicotyledons</taxon>
        <taxon>Gunneridae</taxon>
        <taxon>Pentapetalae</taxon>
        <taxon>asterids</taxon>
        <taxon>campanulids</taxon>
        <taxon>Asterales</taxon>
        <taxon>Asteraceae</taxon>
        <taxon>Cichorioideae</taxon>
        <taxon>Cichorieae</taxon>
        <taxon>Cichoriinae</taxon>
        <taxon>Cichorium</taxon>
    </lineage>
</organism>
<name>A0ACB9AGK7_CICIN</name>